<dbReference type="PANTHER" id="PTHR38788">
    <property type="entry name" value="CLR5 DOMAIN-CONTAINING PROTEIN"/>
    <property type="match status" value="1"/>
</dbReference>
<feature type="compositionally biased region" description="Basic residues" evidence="1">
    <location>
        <begin position="80"/>
        <end position="93"/>
    </location>
</feature>
<name>A0A2J6R5Q1_HYAVF</name>
<dbReference type="InterPro" id="IPR025676">
    <property type="entry name" value="Clr5_dom"/>
</dbReference>
<dbReference type="AlphaFoldDB" id="A0A2J6R5Q1"/>
<protein>
    <recommendedName>
        <fullName evidence="2">Clr5 domain-containing protein</fullName>
    </recommendedName>
</protein>
<dbReference type="Proteomes" id="UP000235786">
    <property type="component" value="Unassembled WGS sequence"/>
</dbReference>
<evidence type="ECO:0000259" key="2">
    <source>
        <dbReference type="Pfam" id="PF14420"/>
    </source>
</evidence>
<dbReference type="EMBL" id="KZ613955">
    <property type="protein sequence ID" value="PMD33815.1"/>
    <property type="molecule type" value="Genomic_DNA"/>
</dbReference>
<organism evidence="3 4">
    <name type="scientific">Hyaloscypha variabilis (strain UAMH 11265 / GT02V1 / F)</name>
    <name type="common">Meliniomyces variabilis</name>
    <dbReference type="NCBI Taxonomy" id="1149755"/>
    <lineage>
        <taxon>Eukaryota</taxon>
        <taxon>Fungi</taxon>
        <taxon>Dikarya</taxon>
        <taxon>Ascomycota</taxon>
        <taxon>Pezizomycotina</taxon>
        <taxon>Leotiomycetes</taxon>
        <taxon>Helotiales</taxon>
        <taxon>Hyaloscyphaceae</taxon>
        <taxon>Hyaloscypha</taxon>
        <taxon>Hyaloscypha variabilis</taxon>
    </lineage>
</organism>
<evidence type="ECO:0000256" key="1">
    <source>
        <dbReference type="SAM" id="MobiDB-lite"/>
    </source>
</evidence>
<evidence type="ECO:0000313" key="3">
    <source>
        <dbReference type="EMBL" id="PMD33815.1"/>
    </source>
</evidence>
<reference evidence="3 4" key="1">
    <citation type="submission" date="2016-04" db="EMBL/GenBank/DDBJ databases">
        <title>A degradative enzymes factory behind the ericoid mycorrhizal symbiosis.</title>
        <authorList>
            <consortium name="DOE Joint Genome Institute"/>
            <person name="Martino E."/>
            <person name="Morin E."/>
            <person name="Grelet G."/>
            <person name="Kuo A."/>
            <person name="Kohler A."/>
            <person name="Daghino S."/>
            <person name="Barry K."/>
            <person name="Choi C."/>
            <person name="Cichocki N."/>
            <person name="Clum A."/>
            <person name="Copeland A."/>
            <person name="Hainaut M."/>
            <person name="Haridas S."/>
            <person name="Labutti K."/>
            <person name="Lindquist E."/>
            <person name="Lipzen A."/>
            <person name="Khouja H.-R."/>
            <person name="Murat C."/>
            <person name="Ohm R."/>
            <person name="Olson A."/>
            <person name="Spatafora J."/>
            <person name="Veneault-Fourrey C."/>
            <person name="Henrissat B."/>
            <person name="Grigoriev I."/>
            <person name="Martin F."/>
            <person name="Perotto S."/>
        </authorList>
    </citation>
    <scope>NUCLEOTIDE SEQUENCE [LARGE SCALE GENOMIC DNA]</scope>
    <source>
        <strain evidence="3 4">F</strain>
    </source>
</reference>
<evidence type="ECO:0000313" key="4">
    <source>
        <dbReference type="Proteomes" id="UP000235786"/>
    </source>
</evidence>
<sequence>MLSNDSSFVSDQLAETIRILEMPEKWDSYKDVIEKLYMKQGYTLENLREKMKVDRGFTAAPHTYKLKLDEWNFRKYQRNGRVRPRKRSQHFRRNGLASTLSSSQDHFETLDTTRHPLHAGPVPSVAASTSDYAQINHAAYNSVPHVLFSVFHEYGPIVNSSLVFFASRTDSQNLYLLAKYTNMIPRAVEILLRNWKEGGEYMHYALRFLKDTSYCRTLLSVNWTRWTHRDEKLFDLIEVYVPEEEQAALTKAVLKADLTFQHPLERLHAAAAWASTWRSALQKQEWRAAKACLLRFRTLEVDHAHALLNCALVVVAEEFLLRNKEILARWRGEDEVFPEQARNQYLEILKDCRDLQISIDSTLQSSMHIAWVS</sequence>
<accession>A0A2J6R5Q1</accession>
<dbReference type="PANTHER" id="PTHR38788:SF3">
    <property type="entry name" value="CLR5 DOMAIN-CONTAINING PROTEIN"/>
    <property type="match status" value="1"/>
</dbReference>
<gene>
    <name evidence="3" type="ORF">L207DRAFT_571273</name>
</gene>
<proteinExistence type="predicted"/>
<feature type="region of interest" description="Disordered" evidence="1">
    <location>
        <begin position="80"/>
        <end position="102"/>
    </location>
</feature>
<dbReference type="OrthoDB" id="823504at2759"/>
<keyword evidence="4" id="KW-1185">Reference proteome</keyword>
<feature type="domain" description="Clr5" evidence="2">
    <location>
        <begin position="22"/>
        <end position="75"/>
    </location>
</feature>
<dbReference type="Pfam" id="PF14420">
    <property type="entry name" value="Clr5"/>
    <property type="match status" value="1"/>
</dbReference>